<keyword evidence="2" id="KW-1185">Reference proteome</keyword>
<dbReference type="Proteomes" id="UP000293547">
    <property type="component" value="Unassembled WGS sequence"/>
</dbReference>
<comment type="caution">
    <text evidence="1">The sequence shown here is derived from an EMBL/GenBank/DDBJ whole genome shotgun (WGS) entry which is preliminary data.</text>
</comment>
<proteinExistence type="predicted"/>
<organism evidence="1 2">
    <name type="scientific">Alternaria gaisen</name>
    <dbReference type="NCBI Taxonomy" id="167740"/>
    <lineage>
        <taxon>Eukaryota</taxon>
        <taxon>Fungi</taxon>
        <taxon>Dikarya</taxon>
        <taxon>Ascomycota</taxon>
        <taxon>Pezizomycotina</taxon>
        <taxon>Dothideomycetes</taxon>
        <taxon>Pleosporomycetidae</taxon>
        <taxon>Pleosporales</taxon>
        <taxon>Pleosporineae</taxon>
        <taxon>Pleosporaceae</taxon>
        <taxon>Alternaria</taxon>
        <taxon>Alternaria sect. Alternaria</taxon>
    </lineage>
</organism>
<reference evidence="1 2" key="1">
    <citation type="journal article" date="2019" name="bioRxiv">
        <title>Genomics, evolutionary history and diagnostics of the Alternaria alternata species group including apple and Asian pear pathotypes.</title>
        <authorList>
            <person name="Armitage A.D."/>
            <person name="Cockerton H.M."/>
            <person name="Sreenivasaprasad S."/>
            <person name="Woodhall J.W."/>
            <person name="Lane C.R."/>
            <person name="Harrison R.J."/>
            <person name="Clarkson J.P."/>
        </authorList>
    </citation>
    <scope>NUCLEOTIDE SEQUENCE [LARGE SCALE GENOMIC DNA]</scope>
    <source>
        <strain evidence="1 2">FERA 650</strain>
    </source>
</reference>
<evidence type="ECO:0000313" key="1">
    <source>
        <dbReference type="EMBL" id="KAB2100354.1"/>
    </source>
</evidence>
<accession>A0ACB6F7F7</accession>
<sequence length="456" mass="48197">MAVDASQDAASLPYHELGIVVILVLASFLLLLNVVNAALDRVLYCGLLGQVLVGIAWGTPGAKWLSESLEETVVQLGYLGLILLVYEGGLSTSFQSLKANLLLSSSVALTEIRTQTAFTVHTLTLIGLVAGATYAGTSNLFAAYIAGASNSWWDSDVPHPASTLATTPVAEKSPAASGSVLESSEGTSPDASKTRSEQNQDALSSQPTKIEKDEHVDATGGAAIYHHYYHPAVSKILQPFFFASIGFSIPIMRMFRGAIVWRGIVYAVLMAFAKVVCGLWLVRFSVSTGKRSPSKILSKVRLPSVPHLWGKSNHPAPSAQAGATTPQVGAAPPHTEATPTQTRPAASSAGTESEARSSPNPPKPFSLHPPLILAFAMCARGEIGFLISGVAESQGVFGETSGEPTDIFLVVTWAIVLCTILGPLAVGLSVRRVKELQARKKKQYEGAEETSWTFGG</sequence>
<gene>
    <name evidence="1" type="ORF">AG0111_0g11603</name>
</gene>
<protein>
    <submittedName>
        <fullName evidence="1">Uncharacterized protein</fullName>
    </submittedName>
</protein>
<evidence type="ECO:0000313" key="2">
    <source>
        <dbReference type="Proteomes" id="UP000293547"/>
    </source>
</evidence>
<dbReference type="EMBL" id="PDWZ02000013">
    <property type="protein sequence ID" value="KAB2100354.1"/>
    <property type="molecule type" value="Genomic_DNA"/>
</dbReference>
<name>A0ACB6F7F7_9PLEO</name>